<name>A0A401ZZ31_9CHLR</name>
<dbReference type="OrthoDB" id="147003at2"/>
<proteinExistence type="predicted"/>
<reference evidence="3" key="1">
    <citation type="submission" date="2018-12" db="EMBL/GenBank/DDBJ databases">
        <title>Tengunoibacter tsumagoiensis gen. nov., sp. nov., Dictyobacter kobayashii sp. nov., D. alpinus sp. nov., and D. joshuensis sp. nov. and description of Dictyobacteraceae fam. nov. within the order Ktedonobacterales isolated from Tengu-no-mugimeshi.</title>
        <authorList>
            <person name="Wang C.M."/>
            <person name="Zheng Y."/>
            <person name="Sakai Y."/>
            <person name="Toyoda A."/>
            <person name="Minakuchi Y."/>
            <person name="Abe K."/>
            <person name="Yokota A."/>
            <person name="Yabe S."/>
        </authorList>
    </citation>
    <scope>NUCLEOTIDE SEQUENCE [LARGE SCALE GENOMIC DNA]</scope>
    <source>
        <strain evidence="3">Uno3</strain>
    </source>
</reference>
<dbReference type="InterPro" id="IPR036977">
    <property type="entry name" value="DNA_primase_Znf_CHC2"/>
</dbReference>
<keyword evidence="3" id="KW-1185">Reference proteome</keyword>
<protein>
    <recommendedName>
        <fullName evidence="1">TOTE conflict system primase domain-containing protein</fullName>
    </recommendedName>
</protein>
<dbReference type="EMBL" id="BIFR01000001">
    <property type="protein sequence ID" value="GCE12114.1"/>
    <property type="molecule type" value="Genomic_DNA"/>
</dbReference>
<dbReference type="Pfam" id="PF22548">
    <property type="entry name" value="AEP-TOTE"/>
    <property type="match status" value="1"/>
</dbReference>
<dbReference type="SUPFAM" id="SSF57783">
    <property type="entry name" value="Zinc beta-ribbon"/>
    <property type="match status" value="1"/>
</dbReference>
<dbReference type="InterPro" id="IPR054347">
    <property type="entry name" value="TOTE_primase"/>
</dbReference>
<evidence type="ECO:0000313" key="3">
    <source>
        <dbReference type="Proteomes" id="UP000287352"/>
    </source>
</evidence>
<comment type="caution">
    <text evidence="2">The sequence shown here is derived from an EMBL/GenBank/DDBJ whole genome shotgun (WGS) entry which is preliminary data.</text>
</comment>
<dbReference type="GO" id="GO:0006260">
    <property type="term" value="P:DNA replication"/>
    <property type="evidence" value="ECO:0007669"/>
    <property type="project" value="InterPro"/>
</dbReference>
<dbReference type="GO" id="GO:0008270">
    <property type="term" value="F:zinc ion binding"/>
    <property type="evidence" value="ECO:0007669"/>
    <property type="project" value="InterPro"/>
</dbReference>
<gene>
    <name evidence="2" type="ORF">KTT_19730</name>
</gene>
<accession>A0A401ZZ31</accession>
<evidence type="ECO:0000313" key="2">
    <source>
        <dbReference type="EMBL" id="GCE12114.1"/>
    </source>
</evidence>
<organism evidence="2 3">
    <name type="scientific">Tengunoibacter tsumagoiensis</name>
    <dbReference type="NCBI Taxonomy" id="2014871"/>
    <lineage>
        <taxon>Bacteria</taxon>
        <taxon>Bacillati</taxon>
        <taxon>Chloroflexota</taxon>
        <taxon>Ktedonobacteria</taxon>
        <taxon>Ktedonobacterales</taxon>
        <taxon>Dictyobacteraceae</taxon>
        <taxon>Tengunoibacter</taxon>
    </lineage>
</organism>
<dbReference type="Gene3D" id="3.90.580.10">
    <property type="entry name" value="Zinc finger, CHC2-type domain"/>
    <property type="match status" value="1"/>
</dbReference>
<evidence type="ECO:0000259" key="1">
    <source>
        <dbReference type="Pfam" id="PF22548"/>
    </source>
</evidence>
<dbReference type="RefSeq" id="WP_126579769.1">
    <property type="nucleotide sequence ID" value="NZ_BIFR01000001.1"/>
</dbReference>
<sequence length="326" mass="37141">MSVDQKIAFSSEALRPFIFACIGRFSDFAVQQKNGQYRRVGRPLSYDDLIDHFNGKLTIGTYLITDAGLCRSVVFDSDREDGLLQLLELQVQLELAEIPSYLESSRRGGHLRIFFDRAVSPGLARRWFLPWCPSGVEFYPKQDTLDGLTYGSLMRLPLGIHRLTGLWYPFVTLVNGEMLPVANTIHETLQWFATIERVSVAACPTESVQLEDQQKKYPSKKGVGLTTPPQNMTIRDWCHMQNAREVIGGYVDLDRQGRGCCPFSDHHRNGVDRHPSFFVYQPSPPDIACWYCHTWKRGGSLFDFLKLYYGQDARTLWASILGGARF</sequence>
<dbReference type="GO" id="GO:0003677">
    <property type="term" value="F:DNA binding"/>
    <property type="evidence" value="ECO:0007669"/>
    <property type="project" value="InterPro"/>
</dbReference>
<dbReference type="Proteomes" id="UP000287352">
    <property type="component" value="Unassembled WGS sequence"/>
</dbReference>
<feature type="domain" description="TOTE conflict system primase" evidence="1">
    <location>
        <begin position="41"/>
        <end position="165"/>
    </location>
</feature>
<dbReference type="AlphaFoldDB" id="A0A401ZZ31"/>